<feature type="region of interest" description="Disordered" evidence="2">
    <location>
        <begin position="54"/>
        <end position="77"/>
    </location>
</feature>
<proteinExistence type="predicted"/>
<evidence type="ECO:0000256" key="2">
    <source>
        <dbReference type="SAM" id="MobiDB-lite"/>
    </source>
</evidence>
<gene>
    <name evidence="3" type="ordered locus">TEH_04060</name>
</gene>
<evidence type="ECO:0000313" key="3">
    <source>
        <dbReference type="EMBL" id="BAK93733.1"/>
    </source>
</evidence>
<sequence length="344" mass="39945">MEIRIRFLYYLTRRAERVEMEVNMKDIIYLNEEFINSFISQVYDGLPIQKQNEIKQGNNEQGSNEETKTRSGEGGADVKLFSGKYQSSTTESNSLTTFESDETKEIVAKKIYDNALNDLESHLISKKQLKGNLDDLQFGDYVKISTELQLNDLRTFLDVVSNSTLKAYEFAIDDTLKEEKAKTNQLIEQLPQENKKVEKNKLNSQYSKLEKTKEAEKKDTEYSFKKMNIYISFLIDYLPTPIFIKTANTVIPIDEKYLRDSVKSVTFKYNNNRLENEAIILGKVTKKTDNVDVLDDSIIKKDELSSMYVSMNNVFNEFFELFNVLNKNEYVISPVAVYFEDDLI</sequence>
<organism evidence="3 4">
    <name type="scientific">Tetragenococcus halophilus (strain DSM 20338 / JCM 20259 / NCIMB 9735 / NBRC 12172)</name>
    <name type="common">Pediococcus halophilus</name>
    <dbReference type="NCBI Taxonomy" id="945021"/>
    <lineage>
        <taxon>Bacteria</taxon>
        <taxon>Bacillati</taxon>
        <taxon>Bacillota</taxon>
        <taxon>Bacilli</taxon>
        <taxon>Lactobacillales</taxon>
        <taxon>Enterococcaceae</taxon>
        <taxon>Tetragenococcus</taxon>
    </lineage>
</organism>
<dbReference type="AlphaFoldDB" id="A0AAN1SGC3"/>
<feature type="compositionally biased region" description="Polar residues" evidence="2">
    <location>
        <begin position="54"/>
        <end position="64"/>
    </location>
</feature>
<keyword evidence="1" id="KW-0175">Coiled coil</keyword>
<reference evidence="3 4" key="1">
    <citation type="submission" date="2011-01" db="EMBL/GenBank/DDBJ databases">
        <title>Whole genome sequence of Tetragenococcus halophilus NBRC 12172.</title>
        <authorList>
            <person name="Nakazawa H."/>
            <person name="Omata S."/>
            <person name="Koga C."/>
            <person name="Watanabe Y."/>
            <person name="Katano Y."/>
            <person name="Ito N."/>
            <person name="Tsukatani N."/>
            <person name="Ankai A."/>
            <person name="Oguchi A."/>
            <person name="Fukui S."/>
            <person name="Yashiro I."/>
            <person name="Kamata S."/>
            <person name="Hashimoto Y."/>
            <person name="Yamazaki J."/>
            <person name="Taguchi H."/>
            <person name="Tanaka A."/>
            <person name="Koyama T."/>
            <person name="Ichige A."/>
            <person name="Hanya Y."/>
            <person name="Tanikawa S."/>
            <person name="Yamazaki S."/>
            <person name="Fujita N."/>
        </authorList>
    </citation>
    <scope>NUCLEOTIDE SEQUENCE [LARGE SCALE GENOMIC DNA]</scope>
    <source>
        <strain evidence="4">DSM 20338 / JCM 20259 / NCIMB 9735 / NBRC 12172</strain>
    </source>
</reference>
<evidence type="ECO:0000313" key="4">
    <source>
        <dbReference type="Proteomes" id="UP000002663"/>
    </source>
</evidence>
<dbReference type="Proteomes" id="UP000002663">
    <property type="component" value="Chromosome"/>
</dbReference>
<dbReference type="InterPro" id="IPR045633">
    <property type="entry name" value="DUF6414"/>
</dbReference>
<feature type="coiled-coil region" evidence="1">
    <location>
        <begin position="192"/>
        <end position="219"/>
    </location>
</feature>
<dbReference type="Pfam" id="PF19952">
    <property type="entry name" value="DUF6414"/>
    <property type="match status" value="1"/>
</dbReference>
<name>A0AAN1SGC3_TETHN</name>
<protein>
    <submittedName>
        <fullName evidence="3">Uncharacterized protein</fullName>
    </submittedName>
</protein>
<dbReference type="KEGG" id="thl:TEH_04060"/>
<accession>A0AAN1SGC3</accession>
<dbReference type="EMBL" id="AP012046">
    <property type="protein sequence ID" value="BAK93733.1"/>
    <property type="molecule type" value="Genomic_DNA"/>
</dbReference>
<evidence type="ECO:0000256" key="1">
    <source>
        <dbReference type="SAM" id="Coils"/>
    </source>
</evidence>